<dbReference type="GO" id="GO:0007165">
    <property type="term" value="P:signal transduction"/>
    <property type="evidence" value="ECO:0007669"/>
    <property type="project" value="TreeGrafter"/>
</dbReference>
<keyword evidence="3" id="KW-1185">Reference proteome</keyword>
<dbReference type="EMBL" id="QHKO01000004">
    <property type="protein sequence ID" value="RAL22214.1"/>
    <property type="molecule type" value="Genomic_DNA"/>
</dbReference>
<dbReference type="InterPro" id="IPR005151">
    <property type="entry name" value="Tail-specific_protease"/>
</dbReference>
<dbReference type="CDD" id="cd06567">
    <property type="entry name" value="Peptidase_S41"/>
    <property type="match status" value="1"/>
</dbReference>
<proteinExistence type="predicted"/>
<feature type="domain" description="Tail specific protease" evidence="1">
    <location>
        <begin position="175"/>
        <end position="362"/>
    </location>
</feature>
<reference evidence="2 3" key="1">
    <citation type="submission" date="2018-05" db="EMBL/GenBank/DDBJ databases">
        <title>Lujinxingia marina gen. nov. sp. nov., a new facultative anaerobic member of the class Deltaproteobacteria, and proposal of Lujinxingaceae fam. nov.</title>
        <authorList>
            <person name="Li C.-M."/>
        </authorList>
    </citation>
    <scope>NUCLEOTIDE SEQUENCE [LARGE SCALE GENOMIC DNA]</scope>
    <source>
        <strain evidence="2 3">B210</strain>
    </source>
</reference>
<dbReference type="AlphaFoldDB" id="A0A328C6Y3"/>
<dbReference type="SUPFAM" id="SSF52096">
    <property type="entry name" value="ClpP/crotonase"/>
    <property type="match status" value="1"/>
</dbReference>
<evidence type="ECO:0000313" key="3">
    <source>
        <dbReference type="Proteomes" id="UP000249169"/>
    </source>
</evidence>
<evidence type="ECO:0000259" key="1">
    <source>
        <dbReference type="SMART" id="SM00245"/>
    </source>
</evidence>
<comment type="caution">
    <text evidence="2">The sequence shown here is derived from an EMBL/GenBank/DDBJ whole genome shotgun (WGS) entry which is preliminary data.</text>
</comment>
<dbReference type="SMART" id="SM00245">
    <property type="entry name" value="TSPc"/>
    <property type="match status" value="1"/>
</dbReference>
<sequence length="396" mass="43244">MFSLTSCQAGTACGSFPLDDDTRRCMVSTIDELVHTHYPFAAQKDVDLELFSKTLWSAVDDSELDDETFLTRLANALALLSDGHTRLERYQLREAGVPPVRLALRGGQVVVRQASGEAGLRAGAVVDTIDGEPAAEVMRRAVTLVRRGEAGEVMLRGSESALAGEVGTRVRVTTASGESVELRREAVLHEPFARRLGDVGYLRIKTFGFIDDLDRLDVLVNELLDTRALIIDLRDNGGGFPSVSDGLFGRLVGEDARAFELVDRQGRVYRRMEAPARGRTYQGPVVVLVNEGTFSASNYFAHRMVEEGRGVLIGGRTGGGAASPDRGLMLVDGLWFQVSTYVVQTLTGENTEDGLEPTIVLPVERETLEAGDGARRFSVEGDPQLERARRYLEGLR</sequence>
<dbReference type="GO" id="GO:0004175">
    <property type="term" value="F:endopeptidase activity"/>
    <property type="evidence" value="ECO:0007669"/>
    <property type="project" value="TreeGrafter"/>
</dbReference>
<dbReference type="PANTHER" id="PTHR32060:SF30">
    <property type="entry name" value="CARBOXY-TERMINAL PROCESSING PROTEASE CTPA"/>
    <property type="match status" value="1"/>
</dbReference>
<protein>
    <recommendedName>
        <fullName evidence="1">Tail specific protease domain-containing protein</fullName>
    </recommendedName>
</protein>
<dbReference type="Gene3D" id="3.90.226.10">
    <property type="entry name" value="2-enoyl-CoA Hydratase, Chain A, domain 1"/>
    <property type="match status" value="1"/>
</dbReference>
<accession>A0A328C6Y3</accession>
<dbReference type="Pfam" id="PF03572">
    <property type="entry name" value="Peptidase_S41"/>
    <property type="match status" value="1"/>
</dbReference>
<dbReference type="GO" id="GO:0008236">
    <property type="term" value="F:serine-type peptidase activity"/>
    <property type="evidence" value="ECO:0007669"/>
    <property type="project" value="InterPro"/>
</dbReference>
<dbReference type="Proteomes" id="UP000249169">
    <property type="component" value="Unassembled WGS sequence"/>
</dbReference>
<gene>
    <name evidence="2" type="ORF">DL240_10195</name>
</gene>
<organism evidence="2 3">
    <name type="scientific">Lujinxingia litoralis</name>
    <dbReference type="NCBI Taxonomy" id="2211119"/>
    <lineage>
        <taxon>Bacteria</taxon>
        <taxon>Deltaproteobacteria</taxon>
        <taxon>Bradymonadales</taxon>
        <taxon>Lujinxingiaceae</taxon>
        <taxon>Lujinxingia</taxon>
    </lineage>
</organism>
<dbReference type="GO" id="GO:0006508">
    <property type="term" value="P:proteolysis"/>
    <property type="evidence" value="ECO:0007669"/>
    <property type="project" value="InterPro"/>
</dbReference>
<name>A0A328C6Y3_9DELT</name>
<dbReference type="GO" id="GO:0030288">
    <property type="term" value="C:outer membrane-bounded periplasmic space"/>
    <property type="evidence" value="ECO:0007669"/>
    <property type="project" value="TreeGrafter"/>
</dbReference>
<dbReference type="PANTHER" id="PTHR32060">
    <property type="entry name" value="TAIL-SPECIFIC PROTEASE"/>
    <property type="match status" value="1"/>
</dbReference>
<dbReference type="InterPro" id="IPR029045">
    <property type="entry name" value="ClpP/crotonase-like_dom_sf"/>
</dbReference>
<evidence type="ECO:0000313" key="2">
    <source>
        <dbReference type="EMBL" id="RAL22214.1"/>
    </source>
</evidence>